<dbReference type="Proteomes" id="UP000588369">
    <property type="component" value="Unassembled WGS sequence"/>
</dbReference>
<feature type="transmembrane region" description="Helical" evidence="7">
    <location>
        <begin position="226"/>
        <end position="246"/>
    </location>
</feature>
<dbReference type="RefSeq" id="WP_168983786.1">
    <property type="nucleotide sequence ID" value="NZ_JABAGI010000002.1"/>
</dbReference>
<evidence type="ECO:0000256" key="2">
    <source>
        <dbReference type="ARBA" id="ARBA00022448"/>
    </source>
</evidence>
<evidence type="ECO:0000256" key="7">
    <source>
        <dbReference type="SAM" id="Phobius"/>
    </source>
</evidence>
<dbReference type="InterPro" id="IPR020846">
    <property type="entry name" value="MFS_dom"/>
</dbReference>
<feature type="transmembrane region" description="Helical" evidence="7">
    <location>
        <begin position="161"/>
        <end position="178"/>
    </location>
</feature>
<dbReference type="SUPFAM" id="SSF103473">
    <property type="entry name" value="MFS general substrate transporter"/>
    <property type="match status" value="1"/>
</dbReference>
<dbReference type="AlphaFoldDB" id="A0A7X9NQ94"/>
<accession>A0A7X9NQ94</accession>
<feature type="transmembrane region" description="Helical" evidence="7">
    <location>
        <begin position="424"/>
        <end position="445"/>
    </location>
</feature>
<evidence type="ECO:0000256" key="1">
    <source>
        <dbReference type="ARBA" id="ARBA00004651"/>
    </source>
</evidence>
<gene>
    <name evidence="9" type="ORF">HF844_02085</name>
</gene>
<feature type="transmembrane region" description="Helical" evidence="7">
    <location>
        <begin position="330"/>
        <end position="349"/>
    </location>
</feature>
<reference evidence="9 10" key="1">
    <citation type="submission" date="2020-04" db="EMBL/GenBank/DDBJ databases">
        <authorList>
            <person name="Hitch T.C.A."/>
            <person name="Wylensek D."/>
            <person name="Clavel T."/>
        </authorList>
    </citation>
    <scope>NUCLEOTIDE SEQUENCE [LARGE SCALE GENOMIC DNA]</scope>
    <source>
        <strain evidence="9 10">BSM-130-P53-3C</strain>
    </source>
</reference>
<dbReference type="PANTHER" id="PTHR42718:SF9">
    <property type="entry name" value="MAJOR FACILITATOR SUPERFAMILY MULTIDRUG TRANSPORTER MFSC"/>
    <property type="match status" value="1"/>
</dbReference>
<evidence type="ECO:0000256" key="4">
    <source>
        <dbReference type="ARBA" id="ARBA00022989"/>
    </source>
</evidence>
<feature type="transmembrane region" description="Helical" evidence="7">
    <location>
        <begin position="361"/>
        <end position="379"/>
    </location>
</feature>
<dbReference type="InterPro" id="IPR036259">
    <property type="entry name" value="MFS_trans_sf"/>
</dbReference>
<keyword evidence="4 7" id="KW-1133">Transmembrane helix</keyword>
<feature type="transmembrane region" description="Helical" evidence="7">
    <location>
        <begin position="385"/>
        <end position="404"/>
    </location>
</feature>
<evidence type="ECO:0000256" key="3">
    <source>
        <dbReference type="ARBA" id="ARBA00022692"/>
    </source>
</evidence>
<evidence type="ECO:0000256" key="5">
    <source>
        <dbReference type="ARBA" id="ARBA00023136"/>
    </source>
</evidence>
<dbReference type="Gene3D" id="1.20.1250.20">
    <property type="entry name" value="MFS general substrate transporter like domains"/>
    <property type="match status" value="1"/>
</dbReference>
<dbReference type="Gene3D" id="1.20.1720.10">
    <property type="entry name" value="Multidrug resistance protein D"/>
    <property type="match status" value="1"/>
</dbReference>
<name>A0A7X9NQ94_9BIFI</name>
<feature type="region of interest" description="Disordered" evidence="6">
    <location>
        <begin position="1"/>
        <end position="32"/>
    </location>
</feature>
<feature type="transmembrane region" description="Helical" evidence="7">
    <location>
        <begin position="131"/>
        <end position="149"/>
    </location>
</feature>
<feature type="transmembrane region" description="Helical" evidence="7">
    <location>
        <begin position="258"/>
        <end position="277"/>
    </location>
</feature>
<comment type="subcellular location">
    <subcellularLocation>
        <location evidence="1">Cell membrane</location>
        <topology evidence="1">Multi-pass membrane protein</topology>
    </subcellularLocation>
</comment>
<dbReference type="EMBL" id="JABAGI010000002">
    <property type="protein sequence ID" value="NME61597.1"/>
    <property type="molecule type" value="Genomic_DNA"/>
</dbReference>
<keyword evidence="5 7" id="KW-0472">Membrane</keyword>
<proteinExistence type="predicted"/>
<dbReference type="Pfam" id="PF07690">
    <property type="entry name" value="MFS_1"/>
    <property type="match status" value="1"/>
</dbReference>
<feature type="domain" description="Major facilitator superfamily (MFS) profile" evidence="8">
    <location>
        <begin position="40"/>
        <end position="490"/>
    </location>
</feature>
<organism evidence="9 10">
    <name type="scientific">Bifidobacterium thermophilum</name>
    <dbReference type="NCBI Taxonomy" id="33905"/>
    <lineage>
        <taxon>Bacteria</taxon>
        <taxon>Bacillati</taxon>
        <taxon>Actinomycetota</taxon>
        <taxon>Actinomycetes</taxon>
        <taxon>Bifidobacteriales</taxon>
        <taxon>Bifidobacteriaceae</taxon>
        <taxon>Bifidobacterium</taxon>
    </lineage>
</organism>
<feature type="compositionally biased region" description="Basic and acidic residues" evidence="6">
    <location>
        <begin position="17"/>
        <end position="29"/>
    </location>
</feature>
<evidence type="ECO:0000259" key="8">
    <source>
        <dbReference type="PROSITE" id="PS50850"/>
    </source>
</evidence>
<feature type="transmembrane region" description="Helical" evidence="7">
    <location>
        <begin position="39"/>
        <end position="58"/>
    </location>
</feature>
<feature type="transmembrane region" description="Helical" evidence="7">
    <location>
        <begin position="105"/>
        <end position="125"/>
    </location>
</feature>
<protein>
    <submittedName>
        <fullName evidence="9">Multidrug efflux MFS transporter</fullName>
    </submittedName>
</protein>
<sequence length="493" mass="53038">MPESTQQQPKPAGSTEHNPDLRPANRDTADSPVPWRTRAAIASIGMLSFVGILTETSMTVDFPVLIRSMHVPLTTVQWLTTGYLLLVTIVMGSTAYLLKRFNPRALFFFALATSIIGSLICLVAPGFALLLFGRMLQAIATGIATPLMFQTIFTQVPVRKLGVYTGFAAVIISLAPALGPSYGGIMTSVWSWRAIFVGVLPLLVCIGIAGSFTIHGTAPGVAGQRFDVIGLTVLSCVFLGLLVTFNEAGRGGWLSPRFWIGLLVVLALIAVMVWHARHGARRLFDYSILDNRMVRLRLFSYFGMQFINIGISIVFPLYVQDVLGDSAMTAGLMLLPGSLIGSFAAPFAGQAYDRSGLRRPITVSITLMVLALGLLTGFAESLTVVLTGIFYTLLRIGFNIGFGITMSDASKYVAPRQKSDQNSLFSMMQQFAGSLGTAVMSAVIAAQTLRMPVSSATVSGSRIDFTILLVLALAIGVCVAASFRVQRRMQARG</sequence>
<feature type="transmembrane region" description="Helical" evidence="7">
    <location>
        <begin position="190"/>
        <end position="214"/>
    </location>
</feature>
<evidence type="ECO:0000313" key="9">
    <source>
        <dbReference type="EMBL" id="NME61597.1"/>
    </source>
</evidence>
<keyword evidence="3 7" id="KW-0812">Transmembrane</keyword>
<dbReference type="GO" id="GO:0005886">
    <property type="term" value="C:plasma membrane"/>
    <property type="evidence" value="ECO:0007669"/>
    <property type="project" value="UniProtKB-SubCell"/>
</dbReference>
<evidence type="ECO:0000313" key="10">
    <source>
        <dbReference type="Proteomes" id="UP000588369"/>
    </source>
</evidence>
<dbReference type="InterPro" id="IPR011701">
    <property type="entry name" value="MFS"/>
</dbReference>
<feature type="transmembrane region" description="Helical" evidence="7">
    <location>
        <begin position="78"/>
        <end position="98"/>
    </location>
</feature>
<feature type="transmembrane region" description="Helical" evidence="7">
    <location>
        <begin position="298"/>
        <end position="318"/>
    </location>
</feature>
<dbReference type="GO" id="GO:0022857">
    <property type="term" value="F:transmembrane transporter activity"/>
    <property type="evidence" value="ECO:0007669"/>
    <property type="project" value="InterPro"/>
</dbReference>
<feature type="transmembrane region" description="Helical" evidence="7">
    <location>
        <begin position="465"/>
        <end position="483"/>
    </location>
</feature>
<evidence type="ECO:0000256" key="6">
    <source>
        <dbReference type="SAM" id="MobiDB-lite"/>
    </source>
</evidence>
<comment type="caution">
    <text evidence="9">The sequence shown here is derived from an EMBL/GenBank/DDBJ whole genome shotgun (WGS) entry which is preliminary data.</text>
</comment>
<dbReference type="PANTHER" id="PTHR42718">
    <property type="entry name" value="MAJOR FACILITATOR SUPERFAMILY MULTIDRUG TRANSPORTER MFSC"/>
    <property type="match status" value="1"/>
</dbReference>
<keyword evidence="2" id="KW-0813">Transport</keyword>
<dbReference type="PROSITE" id="PS50850">
    <property type="entry name" value="MFS"/>
    <property type="match status" value="1"/>
</dbReference>